<dbReference type="InterPro" id="IPR003337">
    <property type="entry name" value="Trehalose_PPase"/>
</dbReference>
<evidence type="ECO:0000313" key="3">
    <source>
        <dbReference type="Proteomes" id="UP001396334"/>
    </source>
</evidence>
<dbReference type="Gene3D" id="3.40.50.1000">
    <property type="entry name" value="HAD superfamily/HAD-like"/>
    <property type="match status" value="1"/>
</dbReference>
<proteinExistence type="inferred from homology"/>
<gene>
    <name evidence="2" type="ORF">V6N11_083982</name>
</gene>
<sequence length="343" mass="38722">MASRSYSNLLDLAYDGSPTLSQERKSWDEGSLLLQLKDRLGEDVEVIYVGTSSRVVAECLVSLISHNVATSGLNIMVKQWGISVKLLAMEQLLMQHTENTCKVVLVQIVNPARGRGRDVQEDLEKACGDHLRKRCCGIAYKRTKNRAILLYYDCTLLLTGSLNVIPNVEAVGILNNLYRDPKNDVFLPKHDAYWETCVSVPDFDWKQIVEPMIKLYTETMNGSTIETKDSSLVWNYQHIDPDFGICHAKELLDHLENILANKPISGVNKGLVVEHLLTTMQQRGMLSDFVLSIEDDRSDEDMFKVIMQATVEPYISPIVDVFACTVGQKCSKANTTWKTELRF</sequence>
<dbReference type="Pfam" id="PF02358">
    <property type="entry name" value="Trehalose_PPase"/>
    <property type="match status" value="1"/>
</dbReference>
<dbReference type="InterPro" id="IPR023214">
    <property type="entry name" value="HAD_sf"/>
</dbReference>
<dbReference type="Proteomes" id="UP001396334">
    <property type="component" value="Unassembled WGS sequence"/>
</dbReference>
<keyword evidence="3" id="KW-1185">Reference proteome</keyword>
<accession>A0ABR2QDK2</accession>
<dbReference type="PANTHER" id="PTHR10788:SF94">
    <property type="entry name" value="ALPHA,ALPHA-TREHALOSE-PHOSPHATE SYNTHASE [UDP-FORMING] 5"/>
    <property type="match status" value="1"/>
</dbReference>
<reference evidence="2 3" key="1">
    <citation type="journal article" date="2024" name="G3 (Bethesda)">
        <title>Genome assembly of Hibiscus sabdariffa L. provides insights into metabolisms of medicinal natural products.</title>
        <authorList>
            <person name="Kim T."/>
        </authorList>
    </citation>
    <scope>NUCLEOTIDE SEQUENCE [LARGE SCALE GENOMIC DNA]</scope>
    <source>
        <strain evidence="2">TK-2024</strain>
        <tissue evidence="2">Old leaves</tissue>
    </source>
</reference>
<dbReference type="Gene3D" id="3.40.50.2000">
    <property type="entry name" value="Glycogen Phosphorylase B"/>
    <property type="match status" value="1"/>
</dbReference>
<organism evidence="2 3">
    <name type="scientific">Hibiscus sabdariffa</name>
    <name type="common">roselle</name>
    <dbReference type="NCBI Taxonomy" id="183260"/>
    <lineage>
        <taxon>Eukaryota</taxon>
        <taxon>Viridiplantae</taxon>
        <taxon>Streptophyta</taxon>
        <taxon>Embryophyta</taxon>
        <taxon>Tracheophyta</taxon>
        <taxon>Spermatophyta</taxon>
        <taxon>Magnoliopsida</taxon>
        <taxon>eudicotyledons</taxon>
        <taxon>Gunneridae</taxon>
        <taxon>Pentapetalae</taxon>
        <taxon>rosids</taxon>
        <taxon>malvids</taxon>
        <taxon>Malvales</taxon>
        <taxon>Malvaceae</taxon>
        <taxon>Malvoideae</taxon>
        <taxon>Hibiscus</taxon>
    </lineage>
</organism>
<dbReference type="PANTHER" id="PTHR10788">
    <property type="entry name" value="TREHALOSE-6-PHOSPHATE SYNTHASE"/>
    <property type="match status" value="1"/>
</dbReference>
<dbReference type="EMBL" id="JBBPBN010000041">
    <property type="protein sequence ID" value="KAK8998595.1"/>
    <property type="molecule type" value="Genomic_DNA"/>
</dbReference>
<dbReference type="InterPro" id="IPR036412">
    <property type="entry name" value="HAD-like_sf"/>
</dbReference>
<comment type="caution">
    <text evidence="2">The sequence shown here is derived from an EMBL/GenBank/DDBJ whole genome shotgun (WGS) entry which is preliminary data.</text>
</comment>
<protein>
    <submittedName>
        <fullName evidence="2">Uncharacterized protein</fullName>
    </submittedName>
</protein>
<comment type="similarity">
    <text evidence="1">In the N-terminal section; belongs to the glycosyltransferase 20 family.</text>
</comment>
<name>A0ABR2QDK2_9ROSI</name>
<dbReference type="InterPro" id="IPR001830">
    <property type="entry name" value="Glyco_trans_20"/>
</dbReference>
<dbReference type="SUPFAM" id="SSF56784">
    <property type="entry name" value="HAD-like"/>
    <property type="match status" value="1"/>
</dbReference>
<evidence type="ECO:0000313" key="2">
    <source>
        <dbReference type="EMBL" id="KAK8998595.1"/>
    </source>
</evidence>
<evidence type="ECO:0000256" key="1">
    <source>
        <dbReference type="ARBA" id="ARBA00005409"/>
    </source>
</evidence>